<dbReference type="InterPro" id="IPR032675">
    <property type="entry name" value="LRR_dom_sf"/>
</dbReference>
<sequence>MEPRSLLDMTIKAVFDNVEKYDKHLLKTCIAPVRQRMLKIMFKMADNHRLECDRKENHYEKLWAILPFLINSKNYTKLDTLDLMVCHSSTVTNSRFQEFIRCLGANTPNLRELKISTQTYSKEYSPEERDLNSIIQLKNLAILTIKYVCVPLSGILAISHRCENLKTLKAYAVRNDMKSRSVTFRNDFVHVSIDAYSSIEHGRFMLMMNTTMPTLDPKSAESKQYTKMILSPYKTSDISLVHSFAEKLTKIRISSYDDLDDVEEMVEFPPLPQIKSANINFRGKIMHTFRSFMKSGETLQKLTLSYIRTKQMTFGKIFSLCPNLQSLQLYNCNFFGNDATVDAMLKLKRFRWQSKEKDPSVWFAFSSVLSAPLLERVEIDLPNIDFSDNATWLNAHGKEASGFSPKSKETRSRVFALDQRAMWVFSPAAAAQATRMEPPLLLDLAIKALVDNIDNFDKDLVKPIIAPVRQKMLKRMYEMADSHRFECDSLEDHNDKLWAILPFLINSKTYTKLDTFDLPLMYCPSFAVANSRLQEFIRCLGVNAPNLRELEISCPTYGKEYSLEERDLNSIIQLKNLAILTIIYVYVPLSGILAISHRCENLKTLEAYTVTYDVEFSRVTFRNDFVFVSIDAYSTGRLSLTMNTTMPTLDPKSTESKQYTRMIIPSYDDLNDVLEMVEFPHLPQIKSASIKFCGEMMHAFRPFMKSGKTLQRLTLSYIRTKETTFGEIFSLCPNLQSLQLYYCNFFGNDATVDAMLKLKRFTWHSIEKDPSVWFAFSSVLSAPLLERVNIDLPNIDFSDNATVIAQIERREILRNLKNFQIRGARLNSEDKNEGNFSIYLKSYTEFKNAIENAIFA</sequence>
<comment type="caution">
    <text evidence="1">The sequence shown here is derived from an EMBL/GenBank/DDBJ whole genome shotgun (WGS) entry which is preliminary data.</text>
</comment>
<dbReference type="SUPFAM" id="SSF52047">
    <property type="entry name" value="RNI-like"/>
    <property type="match status" value="1"/>
</dbReference>
<dbReference type="OrthoDB" id="1924287at2759"/>
<dbReference type="AlphaFoldDB" id="A0A8S1DLS3"/>
<dbReference type="Proteomes" id="UP000494165">
    <property type="component" value="Unassembled WGS sequence"/>
</dbReference>
<dbReference type="GO" id="GO:0031146">
    <property type="term" value="P:SCF-dependent proteasomal ubiquitin-dependent protein catabolic process"/>
    <property type="evidence" value="ECO:0007669"/>
    <property type="project" value="TreeGrafter"/>
</dbReference>
<protein>
    <submittedName>
        <fullName evidence="1">Uncharacterized protein</fullName>
    </submittedName>
</protein>
<organism evidence="1 2">
    <name type="scientific">Cloeon dipterum</name>
    <dbReference type="NCBI Taxonomy" id="197152"/>
    <lineage>
        <taxon>Eukaryota</taxon>
        <taxon>Metazoa</taxon>
        <taxon>Ecdysozoa</taxon>
        <taxon>Arthropoda</taxon>
        <taxon>Hexapoda</taxon>
        <taxon>Insecta</taxon>
        <taxon>Pterygota</taxon>
        <taxon>Palaeoptera</taxon>
        <taxon>Ephemeroptera</taxon>
        <taxon>Pisciforma</taxon>
        <taxon>Baetidae</taxon>
        <taxon>Cloeon</taxon>
    </lineage>
</organism>
<proteinExistence type="predicted"/>
<gene>
    <name evidence="1" type="ORF">CLODIP_2_CD09704</name>
</gene>
<evidence type="ECO:0000313" key="1">
    <source>
        <dbReference type="EMBL" id="CAB3381110.1"/>
    </source>
</evidence>
<dbReference type="EMBL" id="CADEPI010000225">
    <property type="protein sequence ID" value="CAB3381110.1"/>
    <property type="molecule type" value="Genomic_DNA"/>
</dbReference>
<accession>A0A8S1DLS3</accession>
<dbReference type="InterPro" id="IPR006553">
    <property type="entry name" value="Leu-rich_rpt_Cys-con_subtyp"/>
</dbReference>
<dbReference type="GO" id="GO:0019005">
    <property type="term" value="C:SCF ubiquitin ligase complex"/>
    <property type="evidence" value="ECO:0007669"/>
    <property type="project" value="TreeGrafter"/>
</dbReference>
<name>A0A8S1DLS3_9INSE</name>
<dbReference type="SMART" id="SM00367">
    <property type="entry name" value="LRR_CC"/>
    <property type="match status" value="2"/>
</dbReference>
<dbReference type="Gene3D" id="3.80.10.10">
    <property type="entry name" value="Ribonuclease Inhibitor"/>
    <property type="match status" value="3"/>
</dbReference>
<keyword evidence="2" id="KW-1185">Reference proteome</keyword>
<evidence type="ECO:0000313" key="2">
    <source>
        <dbReference type="Proteomes" id="UP000494165"/>
    </source>
</evidence>
<reference evidence="1 2" key="1">
    <citation type="submission" date="2020-04" db="EMBL/GenBank/DDBJ databases">
        <authorList>
            <person name="Alioto T."/>
            <person name="Alioto T."/>
            <person name="Gomez Garrido J."/>
        </authorList>
    </citation>
    <scope>NUCLEOTIDE SEQUENCE [LARGE SCALE GENOMIC DNA]</scope>
</reference>
<dbReference type="PANTHER" id="PTHR13318">
    <property type="entry name" value="PARTNER OF PAIRED, ISOFORM B-RELATED"/>
    <property type="match status" value="1"/>
</dbReference>